<keyword evidence="1" id="KW-0812">Transmembrane</keyword>
<feature type="transmembrane region" description="Helical" evidence="1">
    <location>
        <begin position="53"/>
        <end position="72"/>
    </location>
</feature>
<dbReference type="OrthoDB" id="850010at2759"/>
<gene>
    <name evidence="2" type="ORF">CHLNCDRAFT_141223</name>
</gene>
<reference evidence="2 3" key="1">
    <citation type="journal article" date="2010" name="Plant Cell">
        <title>The Chlorella variabilis NC64A genome reveals adaptation to photosymbiosis, coevolution with viruses, and cryptic sex.</title>
        <authorList>
            <person name="Blanc G."/>
            <person name="Duncan G."/>
            <person name="Agarkova I."/>
            <person name="Borodovsky M."/>
            <person name="Gurnon J."/>
            <person name="Kuo A."/>
            <person name="Lindquist E."/>
            <person name="Lucas S."/>
            <person name="Pangilinan J."/>
            <person name="Polle J."/>
            <person name="Salamov A."/>
            <person name="Terry A."/>
            <person name="Yamada T."/>
            <person name="Dunigan D.D."/>
            <person name="Grigoriev I.V."/>
            <person name="Claverie J.M."/>
            <person name="Van Etten J.L."/>
        </authorList>
    </citation>
    <scope>NUCLEOTIDE SEQUENCE [LARGE SCALE GENOMIC DNA]</scope>
    <source>
        <strain evidence="2 3">NC64A</strain>
    </source>
</reference>
<dbReference type="RefSeq" id="XP_005843327.1">
    <property type="nucleotide sequence ID" value="XM_005843265.1"/>
</dbReference>
<protein>
    <recommendedName>
        <fullName evidence="4">ATP synthase subunit e, mitochondrial</fullName>
    </recommendedName>
</protein>
<evidence type="ECO:0008006" key="4">
    <source>
        <dbReference type="Google" id="ProtNLM"/>
    </source>
</evidence>
<proteinExistence type="predicted"/>
<evidence type="ECO:0000256" key="1">
    <source>
        <dbReference type="SAM" id="Phobius"/>
    </source>
</evidence>
<dbReference type="InParanoid" id="E1ZSD1"/>
<dbReference type="AlphaFoldDB" id="E1ZSD1"/>
<feature type="transmembrane region" description="Helical" evidence="1">
    <location>
        <begin position="12"/>
        <end position="33"/>
    </location>
</feature>
<evidence type="ECO:0000313" key="3">
    <source>
        <dbReference type="Proteomes" id="UP000008141"/>
    </source>
</evidence>
<keyword evidence="1" id="KW-1133">Transmembrane helix</keyword>
<dbReference type="Proteomes" id="UP000008141">
    <property type="component" value="Unassembled WGS sequence"/>
</dbReference>
<dbReference type="KEGG" id="cvr:CHLNCDRAFT_141223"/>
<name>E1ZSD1_CHLVA</name>
<organism evidence="3">
    <name type="scientific">Chlorella variabilis</name>
    <name type="common">Green alga</name>
    <dbReference type="NCBI Taxonomy" id="554065"/>
    <lineage>
        <taxon>Eukaryota</taxon>
        <taxon>Viridiplantae</taxon>
        <taxon>Chlorophyta</taxon>
        <taxon>core chlorophytes</taxon>
        <taxon>Trebouxiophyceae</taxon>
        <taxon>Chlorellales</taxon>
        <taxon>Chlorellaceae</taxon>
        <taxon>Chlorella clade</taxon>
        <taxon>Chlorella</taxon>
    </lineage>
</organism>
<dbReference type="PANTHER" id="PTHR36028:SF2">
    <property type="entry name" value="ATP SYNTHASE SUBUNIT E, MITOCHONDRIAL"/>
    <property type="match status" value="1"/>
</dbReference>
<dbReference type="FunCoup" id="E1ZSD1">
    <property type="interactions" value="189"/>
</dbReference>
<dbReference type="PANTHER" id="PTHR36028">
    <property type="entry name" value="OSJNBB0050O03.8 PROTEIN"/>
    <property type="match status" value="1"/>
</dbReference>
<keyword evidence="1" id="KW-0472">Membrane</keyword>
<keyword evidence="3" id="KW-1185">Reference proteome</keyword>
<dbReference type="EMBL" id="GL433866">
    <property type="protein sequence ID" value="EFN51225.1"/>
    <property type="molecule type" value="Genomic_DNA"/>
</dbReference>
<evidence type="ECO:0000313" key="2">
    <source>
        <dbReference type="EMBL" id="EFN51225.1"/>
    </source>
</evidence>
<dbReference type="GeneID" id="17350641"/>
<accession>E1ZSD1</accession>
<sequence>MNPYSGTSTLAKVLRFSAVGVGLVYGSIKMSYYKASRLLHSAAAPHHARGTGLPRPLGVLLISSSLAALALLQSQAAKAAKKAHH</sequence>